<dbReference type="InterPro" id="IPR012854">
    <property type="entry name" value="Cu_amine_oxidase-like_N"/>
</dbReference>
<dbReference type="SUPFAM" id="SSF55383">
    <property type="entry name" value="Copper amine oxidase, domain N"/>
    <property type="match status" value="1"/>
</dbReference>
<dbReference type="RefSeq" id="WP_190859146.1">
    <property type="nucleotide sequence ID" value="NZ_JACXIY010000007.1"/>
</dbReference>
<keyword evidence="1" id="KW-0175">Coiled coil</keyword>
<proteinExistence type="predicted"/>
<dbReference type="Gene3D" id="3.30.457.10">
    <property type="entry name" value="Copper amine oxidase-like, N-terminal domain"/>
    <property type="match status" value="1"/>
</dbReference>
<keyword evidence="2" id="KW-0732">Signal</keyword>
<name>A0A927CIG9_9BACL</name>
<dbReference type="AlphaFoldDB" id="A0A927CIG9"/>
<feature type="signal peptide" evidence="2">
    <location>
        <begin position="1"/>
        <end position="30"/>
    </location>
</feature>
<dbReference type="EMBL" id="JACXIY010000007">
    <property type="protein sequence ID" value="MBD2868095.1"/>
    <property type="molecule type" value="Genomic_DNA"/>
</dbReference>
<dbReference type="PROSITE" id="PS51257">
    <property type="entry name" value="PROKAR_LIPOPROTEIN"/>
    <property type="match status" value="1"/>
</dbReference>
<evidence type="ECO:0000256" key="1">
    <source>
        <dbReference type="SAM" id="Coils"/>
    </source>
</evidence>
<reference evidence="4" key="1">
    <citation type="submission" date="2020-09" db="EMBL/GenBank/DDBJ databases">
        <title>A novel bacterium of genus Paenibacillus, isolated from South China Sea.</title>
        <authorList>
            <person name="Huang H."/>
            <person name="Mo K."/>
            <person name="Hu Y."/>
        </authorList>
    </citation>
    <scope>NUCLEOTIDE SEQUENCE</scope>
    <source>
        <strain evidence="4">IB182493</strain>
    </source>
</reference>
<feature type="domain" description="Copper amine oxidase-like N-terminal" evidence="3">
    <location>
        <begin position="423"/>
        <end position="514"/>
    </location>
</feature>
<protein>
    <submittedName>
        <fullName evidence="4">Copper amine oxidase N-terminal domain-containing protein</fullName>
    </submittedName>
</protein>
<accession>A0A927CIG9</accession>
<comment type="caution">
    <text evidence="4">The sequence shown here is derived from an EMBL/GenBank/DDBJ whole genome shotgun (WGS) entry which is preliminary data.</text>
</comment>
<organism evidence="4 5">
    <name type="scientific">Paenibacillus arenilitoris</name>
    <dbReference type="NCBI Taxonomy" id="2772299"/>
    <lineage>
        <taxon>Bacteria</taxon>
        <taxon>Bacillati</taxon>
        <taxon>Bacillota</taxon>
        <taxon>Bacilli</taxon>
        <taxon>Bacillales</taxon>
        <taxon>Paenibacillaceae</taxon>
        <taxon>Paenibacillus</taxon>
    </lineage>
</organism>
<feature type="chain" id="PRO_5038117285" evidence="2">
    <location>
        <begin position="31"/>
        <end position="529"/>
    </location>
</feature>
<sequence>MVTKFGKLRMLTALLLALALVLLAGCQSIANVDFNKALTNALKVTSSEGKQSVELKLELDEAALEDMPEDELALIKLLSNVKLQLDNVKAQDENHLSFDGSLAFGEEASIAFSAKLSDTLAVIELEGAKQPFVLDMADAGFAGMPAEEAAAEVDIDSESLAAIGHRMLDTVGAYVINNLPNPERIEAKPATEQVGGASVPMMHVHFDMNGPEIWAWVKQYVDALAADRAGLDRMIAGIYEIIEGSPELSEVLGIPALIEEGGLDAPTTEDMLKEATDEIAALLADWQAEMKKAEEAERATLDTVFSESLALKADVYVDAKLDIRKQAYELTYVPGEAAAADLAPLKGLKLTIAGEAWNVNGDVTAEAPAASDDALGLEELSEMHGYQLLKRFDETSAVYDLLKNTFHVGKQSISWYPYEYDNPVILTPANITIIPLRDTADALGGKLSPNAKNKSIVLFDEATGTTIEVKVGSDAAIVNGKSVNWSFPVTSVDGVTYVPARDLARALHANLAWTTLYGDEKVFTLEREV</sequence>
<dbReference type="Proteomes" id="UP000632125">
    <property type="component" value="Unassembled WGS sequence"/>
</dbReference>
<dbReference type="InterPro" id="IPR036582">
    <property type="entry name" value="Mao_N_sf"/>
</dbReference>
<evidence type="ECO:0000313" key="4">
    <source>
        <dbReference type="EMBL" id="MBD2868095.1"/>
    </source>
</evidence>
<evidence type="ECO:0000259" key="3">
    <source>
        <dbReference type="Pfam" id="PF07833"/>
    </source>
</evidence>
<feature type="coiled-coil region" evidence="1">
    <location>
        <begin position="276"/>
        <end position="303"/>
    </location>
</feature>
<evidence type="ECO:0000313" key="5">
    <source>
        <dbReference type="Proteomes" id="UP000632125"/>
    </source>
</evidence>
<evidence type="ECO:0000256" key="2">
    <source>
        <dbReference type="SAM" id="SignalP"/>
    </source>
</evidence>
<dbReference type="Pfam" id="PF07833">
    <property type="entry name" value="Cu_amine_oxidN1"/>
    <property type="match status" value="1"/>
</dbReference>
<gene>
    <name evidence="4" type="ORF">IDH41_05880</name>
</gene>
<keyword evidence="5" id="KW-1185">Reference proteome</keyword>